<dbReference type="EMBL" id="JABBFW010000029">
    <property type="protein sequence ID" value="NML18229.1"/>
    <property type="molecule type" value="Genomic_DNA"/>
</dbReference>
<reference evidence="2 3" key="1">
    <citation type="submission" date="2020-04" db="EMBL/GenBank/DDBJ databases">
        <title>Azohydromonas sp. isolated from soil.</title>
        <authorList>
            <person name="Dahal R.H."/>
        </authorList>
    </citation>
    <scope>NUCLEOTIDE SEQUENCE [LARGE SCALE GENOMIC DNA]</scope>
    <source>
        <strain evidence="2 3">G-1-1-14</strain>
    </source>
</reference>
<evidence type="ECO:0000256" key="1">
    <source>
        <dbReference type="SAM" id="Phobius"/>
    </source>
</evidence>
<feature type="transmembrane region" description="Helical" evidence="1">
    <location>
        <begin position="12"/>
        <end position="37"/>
    </location>
</feature>
<sequence>MEKDQQAKQHNSYVSIAIPAAATVITALITSVAQYYVAVAPLKARLNESVAQNAQQKSPEQQKSPLQEIKGSDIFFQMELMPGSTSPGKRNDKENEEWDLRCAAYSSKTLHESGLSLVSIQRKTSARGEKDGTHIGVVCESEANMAIVFAMAPQPKTISDNDRYEKIYNTFRENFQKNWGHVR</sequence>
<evidence type="ECO:0000313" key="3">
    <source>
        <dbReference type="Proteomes" id="UP000574067"/>
    </source>
</evidence>
<organism evidence="2 3">
    <name type="scientific">Azohydromonas caseinilytica</name>
    <dbReference type="NCBI Taxonomy" id="2728836"/>
    <lineage>
        <taxon>Bacteria</taxon>
        <taxon>Pseudomonadati</taxon>
        <taxon>Pseudomonadota</taxon>
        <taxon>Betaproteobacteria</taxon>
        <taxon>Burkholderiales</taxon>
        <taxon>Sphaerotilaceae</taxon>
        <taxon>Azohydromonas</taxon>
    </lineage>
</organism>
<accession>A0A848FIW9</accession>
<proteinExistence type="predicted"/>
<keyword evidence="3" id="KW-1185">Reference proteome</keyword>
<keyword evidence="1" id="KW-0472">Membrane</keyword>
<keyword evidence="1" id="KW-1133">Transmembrane helix</keyword>
<comment type="caution">
    <text evidence="2">The sequence shown here is derived from an EMBL/GenBank/DDBJ whole genome shotgun (WGS) entry which is preliminary data.</text>
</comment>
<evidence type="ECO:0000313" key="2">
    <source>
        <dbReference type="EMBL" id="NML18229.1"/>
    </source>
</evidence>
<gene>
    <name evidence="2" type="ORF">HHL10_24990</name>
</gene>
<dbReference type="Proteomes" id="UP000574067">
    <property type="component" value="Unassembled WGS sequence"/>
</dbReference>
<keyword evidence="1" id="KW-0812">Transmembrane</keyword>
<dbReference type="RefSeq" id="WP_169163129.1">
    <property type="nucleotide sequence ID" value="NZ_JABBFW010000029.1"/>
</dbReference>
<protein>
    <submittedName>
        <fullName evidence="2">Uncharacterized protein</fullName>
    </submittedName>
</protein>
<dbReference type="AlphaFoldDB" id="A0A848FIW9"/>
<name>A0A848FIW9_9BURK</name>